<keyword evidence="3" id="KW-1185">Reference proteome</keyword>
<evidence type="ECO:0000313" key="2">
    <source>
        <dbReference type="EMBL" id="KAJ0215716.1"/>
    </source>
</evidence>
<proteinExistence type="predicted"/>
<evidence type="ECO:0000256" key="1">
    <source>
        <dbReference type="SAM" id="MobiDB-lite"/>
    </source>
</evidence>
<sequence length="91" mass="9998">MDALILELQQTARKPPQTVLVDTEPPSGSDLEDSAHALLPRKRKRRDPRLGVLITDPVQNRSTSIEPSPVAQNIESTFTESSPVIQEISSP</sequence>
<evidence type="ECO:0000313" key="3">
    <source>
        <dbReference type="Proteomes" id="UP000235145"/>
    </source>
</evidence>
<accession>A0A9R1VZV4</accession>
<dbReference type="EMBL" id="NBSK02000003">
    <property type="protein sequence ID" value="KAJ0215716.1"/>
    <property type="molecule type" value="Genomic_DNA"/>
</dbReference>
<comment type="caution">
    <text evidence="2">The sequence shown here is derived from an EMBL/GenBank/DDBJ whole genome shotgun (WGS) entry which is preliminary data.</text>
</comment>
<dbReference type="Proteomes" id="UP000235145">
    <property type="component" value="Unassembled WGS sequence"/>
</dbReference>
<reference evidence="2 3" key="1">
    <citation type="journal article" date="2017" name="Nat. Commun.">
        <title>Genome assembly with in vitro proximity ligation data and whole-genome triplication in lettuce.</title>
        <authorList>
            <person name="Reyes-Chin-Wo S."/>
            <person name="Wang Z."/>
            <person name="Yang X."/>
            <person name="Kozik A."/>
            <person name="Arikit S."/>
            <person name="Song C."/>
            <person name="Xia L."/>
            <person name="Froenicke L."/>
            <person name="Lavelle D.O."/>
            <person name="Truco M.J."/>
            <person name="Xia R."/>
            <person name="Zhu S."/>
            <person name="Xu C."/>
            <person name="Xu H."/>
            <person name="Xu X."/>
            <person name="Cox K."/>
            <person name="Korf I."/>
            <person name="Meyers B.C."/>
            <person name="Michelmore R.W."/>
        </authorList>
    </citation>
    <scope>NUCLEOTIDE SEQUENCE [LARGE SCALE GENOMIC DNA]</scope>
    <source>
        <strain evidence="3">cv. Salinas</strain>
        <tissue evidence="2">Seedlings</tissue>
    </source>
</reference>
<feature type="region of interest" description="Disordered" evidence="1">
    <location>
        <begin position="15"/>
        <end position="53"/>
    </location>
</feature>
<name>A0A9R1VZV4_LACSA</name>
<dbReference type="AlphaFoldDB" id="A0A9R1VZV4"/>
<organism evidence="2 3">
    <name type="scientific">Lactuca sativa</name>
    <name type="common">Garden lettuce</name>
    <dbReference type="NCBI Taxonomy" id="4236"/>
    <lineage>
        <taxon>Eukaryota</taxon>
        <taxon>Viridiplantae</taxon>
        <taxon>Streptophyta</taxon>
        <taxon>Embryophyta</taxon>
        <taxon>Tracheophyta</taxon>
        <taxon>Spermatophyta</taxon>
        <taxon>Magnoliopsida</taxon>
        <taxon>eudicotyledons</taxon>
        <taxon>Gunneridae</taxon>
        <taxon>Pentapetalae</taxon>
        <taxon>asterids</taxon>
        <taxon>campanulids</taxon>
        <taxon>Asterales</taxon>
        <taxon>Asteraceae</taxon>
        <taxon>Cichorioideae</taxon>
        <taxon>Cichorieae</taxon>
        <taxon>Lactucinae</taxon>
        <taxon>Lactuca</taxon>
    </lineage>
</organism>
<gene>
    <name evidence="2" type="ORF">LSAT_V11C300108340</name>
</gene>
<protein>
    <submittedName>
        <fullName evidence="2">Uncharacterized protein</fullName>
    </submittedName>
</protein>